<feature type="region of interest" description="Disordered" evidence="6">
    <location>
        <begin position="51"/>
        <end position="93"/>
    </location>
</feature>
<evidence type="ECO:0000256" key="2">
    <source>
        <dbReference type="ARBA" id="ARBA00023239"/>
    </source>
</evidence>
<reference evidence="10 11" key="1">
    <citation type="journal article" date="2013" name="Genome Announc.">
        <title>Draft Genome Sequence of the Aeromonas diversa Type Strain.</title>
        <authorList>
            <person name="Farfan M."/>
            <person name="Spataro N."/>
            <person name="Sanglas A."/>
            <person name="Albarral V."/>
            <person name="Loren J.G."/>
            <person name="Bosch E."/>
            <person name="Fuste M.C."/>
        </authorList>
    </citation>
    <scope>NUCLEOTIDE SEQUENCE [LARGE SCALE GENOMIC DNA]</scope>
    <source>
        <strain evidence="10 11">2478-85</strain>
    </source>
</reference>
<dbReference type="GO" id="GO:0042834">
    <property type="term" value="F:peptidoglycan binding"/>
    <property type="evidence" value="ECO:0007669"/>
    <property type="project" value="InterPro"/>
</dbReference>
<dbReference type="Proteomes" id="UP000023775">
    <property type="component" value="Unassembled WGS sequence"/>
</dbReference>
<dbReference type="GO" id="GO:0071555">
    <property type="term" value="P:cell wall organization"/>
    <property type="evidence" value="ECO:0007669"/>
    <property type="project" value="UniProtKB-KW"/>
</dbReference>
<dbReference type="Gene3D" id="2.40.40.10">
    <property type="entry name" value="RlpA-like domain"/>
    <property type="match status" value="1"/>
</dbReference>
<dbReference type="CDD" id="cd22268">
    <property type="entry name" value="DPBB_RlpA-like"/>
    <property type="match status" value="1"/>
</dbReference>
<dbReference type="PANTHER" id="PTHR34183:SF1">
    <property type="entry name" value="ENDOLYTIC PEPTIDOGLYCAN TRANSGLYCOSYLASE RLPA"/>
    <property type="match status" value="1"/>
</dbReference>
<evidence type="ECO:0000256" key="4">
    <source>
        <dbReference type="HAMAP-Rule" id="MF_02071"/>
    </source>
</evidence>
<feature type="domain" description="SPOR" evidence="9">
    <location>
        <begin position="218"/>
        <end position="284"/>
    </location>
</feature>
<dbReference type="GO" id="GO:0008932">
    <property type="term" value="F:lytic endotransglycosylase activity"/>
    <property type="evidence" value="ECO:0007669"/>
    <property type="project" value="UniProtKB-UniRule"/>
</dbReference>
<dbReference type="NCBIfam" id="TIGR00413">
    <property type="entry name" value="rlpA"/>
    <property type="match status" value="1"/>
</dbReference>
<dbReference type="EMBL" id="APVG01000006">
    <property type="protein sequence ID" value="ENY73228.1"/>
    <property type="molecule type" value="Genomic_DNA"/>
</dbReference>
<dbReference type="PATRIC" id="fig|1268237.3.peg.734"/>
<dbReference type="GO" id="GO:0000270">
    <property type="term" value="P:peptidoglycan metabolic process"/>
    <property type="evidence" value="ECO:0007669"/>
    <property type="project" value="UniProtKB-UniRule"/>
</dbReference>
<dbReference type="GO" id="GO:0009279">
    <property type="term" value="C:cell outer membrane"/>
    <property type="evidence" value="ECO:0007669"/>
    <property type="project" value="TreeGrafter"/>
</dbReference>
<evidence type="ECO:0000313" key="10">
    <source>
        <dbReference type="EMBL" id="ENY73228.1"/>
    </source>
</evidence>
<dbReference type="InterPro" id="IPR036680">
    <property type="entry name" value="SPOR-like_sf"/>
</dbReference>
<keyword evidence="4" id="KW-0564">Palmitate</keyword>
<feature type="signal peptide" evidence="7">
    <location>
        <begin position="1"/>
        <end position="23"/>
    </location>
</feature>
<gene>
    <name evidence="4" type="primary">rlpA</name>
    <name evidence="10" type="ORF">G114_03728</name>
</gene>
<keyword evidence="11" id="KW-1185">Reference proteome</keyword>
<dbReference type="InterPro" id="IPR012997">
    <property type="entry name" value="RplA"/>
</dbReference>
<dbReference type="EC" id="4.2.2.-" evidence="4"/>
<dbReference type="AlphaFoldDB" id="N9VNW6"/>
<keyword evidence="4 10" id="KW-0449">Lipoprotein</keyword>
<evidence type="ECO:0000259" key="9">
    <source>
        <dbReference type="Pfam" id="PF05036"/>
    </source>
</evidence>
<organism evidence="10 11">
    <name type="scientific">Aeromonas diversa CDC 2478-85</name>
    <dbReference type="NCBI Taxonomy" id="1268237"/>
    <lineage>
        <taxon>Bacteria</taxon>
        <taxon>Pseudomonadati</taxon>
        <taxon>Pseudomonadota</taxon>
        <taxon>Gammaproteobacteria</taxon>
        <taxon>Aeromonadales</taxon>
        <taxon>Aeromonadaceae</taxon>
        <taxon>Aeromonas</taxon>
    </lineage>
</organism>
<dbReference type="GO" id="GO:0005886">
    <property type="term" value="C:plasma membrane"/>
    <property type="evidence" value="ECO:0007669"/>
    <property type="project" value="UniProtKB-SubCell"/>
</dbReference>
<dbReference type="InterPro" id="IPR009009">
    <property type="entry name" value="RlpA-like_DPBB"/>
</dbReference>
<name>N9VNW6_9GAMM</name>
<dbReference type="Pfam" id="PF03330">
    <property type="entry name" value="DPBB_1"/>
    <property type="match status" value="1"/>
</dbReference>
<keyword evidence="1 7" id="KW-0732">Signal</keyword>
<evidence type="ECO:0000256" key="5">
    <source>
        <dbReference type="RuleBase" id="RU003495"/>
    </source>
</evidence>
<dbReference type="SUPFAM" id="SSF50685">
    <property type="entry name" value="Barwin-like endoglucanases"/>
    <property type="match status" value="1"/>
</dbReference>
<feature type="domain" description="RlpA-like protein double-psi beta-barrel" evidence="8">
    <location>
        <begin position="97"/>
        <end position="186"/>
    </location>
</feature>
<dbReference type="SUPFAM" id="SSF110997">
    <property type="entry name" value="Sporulation related repeat"/>
    <property type="match status" value="1"/>
</dbReference>
<accession>N9VNW6</accession>
<dbReference type="OrthoDB" id="9779128at2"/>
<dbReference type="InterPro" id="IPR007730">
    <property type="entry name" value="SPOR-like_dom"/>
</dbReference>
<dbReference type="eggNOG" id="COG0797">
    <property type="taxonomic scope" value="Bacteria"/>
</dbReference>
<evidence type="ECO:0000256" key="7">
    <source>
        <dbReference type="SAM" id="SignalP"/>
    </source>
</evidence>
<dbReference type="Pfam" id="PF05036">
    <property type="entry name" value="SPOR"/>
    <property type="match status" value="1"/>
</dbReference>
<dbReference type="InterPro" id="IPR034718">
    <property type="entry name" value="RlpA"/>
</dbReference>
<sequence>MSKCHALLLGCLTLLLVACSSQPAPRAMPSTTTQAEPPLYELLARAEADRQQAGITSYADDEAAAPTSSASNSRARGAHDAAPEPLANWSKSGRYRATGSASWLSRSLDGRRTANGDVMNSHHFTAAHRTLPLGSYARVTNLGNGRQVIVKINDRGPFNRHLLIDVTHAAANELGMIRSGKARVRVEAVSRATARAEAKPLSQSGKAAKSMAPVKGKRIQVASGAHKEKLVAEGKRLQARLGLPYQVRGQGSRYRLILGPVSASTQQRALKKIRAAGYPQAFLIN</sequence>
<protein>
    <recommendedName>
        <fullName evidence="4">Endolytic peptidoglycan transglycosylase RlpA</fullName>
        <ecNumber evidence="4">4.2.2.-</ecNumber>
    </recommendedName>
</protein>
<keyword evidence="4" id="KW-0472">Membrane</keyword>
<comment type="caution">
    <text evidence="10">The sequence shown here is derived from an EMBL/GenBank/DDBJ whole genome shotgun (WGS) entry which is preliminary data.</text>
</comment>
<dbReference type="HAMAP" id="MF_02071">
    <property type="entry name" value="RlpA"/>
    <property type="match status" value="1"/>
</dbReference>
<comment type="similarity">
    <text evidence="4 5">Belongs to the RlpA family.</text>
</comment>
<keyword evidence="3 4" id="KW-0961">Cell wall biogenesis/degradation</keyword>
<evidence type="ECO:0000256" key="3">
    <source>
        <dbReference type="ARBA" id="ARBA00023316"/>
    </source>
</evidence>
<evidence type="ECO:0000256" key="1">
    <source>
        <dbReference type="ARBA" id="ARBA00022729"/>
    </source>
</evidence>
<evidence type="ECO:0000313" key="11">
    <source>
        <dbReference type="Proteomes" id="UP000023775"/>
    </source>
</evidence>
<dbReference type="PANTHER" id="PTHR34183">
    <property type="entry name" value="ENDOLYTIC PEPTIDOGLYCAN TRANSGLYCOSYLASE RLPA"/>
    <property type="match status" value="1"/>
</dbReference>
<dbReference type="PROSITE" id="PS51257">
    <property type="entry name" value="PROKAR_LIPOPROTEIN"/>
    <property type="match status" value="1"/>
</dbReference>
<comment type="function">
    <text evidence="4">Lytic transglycosylase with a strong preference for naked glycan strands that lack stem peptides.</text>
</comment>
<proteinExistence type="inferred from homology"/>
<evidence type="ECO:0000259" key="8">
    <source>
        <dbReference type="Pfam" id="PF03330"/>
    </source>
</evidence>
<keyword evidence="4" id="KW-1003">Cell membrane</keyword>
<dbReference type="RefSeq" id="WP_005348279.1">
    <property type="nucleotide sequence ID" value="NZ_APVG01000006.1"/>
</dbReference>
<dbReference type="InterPro" id="IPR036908">
    <property type="entry name" value="RlpA-like_sf"/>
</dbReference>
<evidence type="ECO:0000256" key="6">
    <source>
        <dbReference type="SAM" id="MobiDB-lite"/>
    </source>
</evidence>
<feature type="chain" id="PRO_5009992409" description="Endolytic peptidoglycan transglycosylase RlpA" evidence="7">
    <location>
        <begin position="24"/>
        <end position="285"/>
    </location>
</feature>
<comment type="subcellular location">
    <subcellularLocation>
        <location evidence="4">Cell membrane</location>
        <topology evidence="4">Lipid-anchor</topology>
    </subcellularLocation>
</comment>
<keyword evidence="2 4" id="KW-0456">Lyase</keyword>